<evidence type="ECO:0000313" key="20">
    <source>
        <dbReference type="Proteomes" id="UP001652621"/>
    </source>
</evidence>
<evidence type="ECO:0000256" key="6">
    <source>
        <dbReference type="ARBA" id="ARBA00022970"/>
    </source>
</evidence>
<feature type="transmembrane region" description="Helical" evidence="18">
    <location>
        <begin position="241"/>
        <end position="261"/>
    </location>
</feature>
<feature type="region of interest" description="Disordered" evidence="17">
    <location>
        <begin position="1"/>
        <end position="35"/>
    </location>
</feature>
<comment type="similarity">
    <text evidence="2 16">Belongs to the sodium:neurotransmitter symporter (SNF) (TC 2.A.22) family.</text>
</comment>
<feature type="transmembrane region" description="Helical" evidence="18">
    <location>
        <begin position="40"/>
        <end position="61"/>
    </location>
</feature>
<dbReference type="PROSITE" id="PS50267">
    <property type="entry name" value="NA_NEUROTRAN_SYMP_3"/>
    <property type="match status" value="1"/>
</dbReference>
<dbReference type="GO" id="GO:0005886">
    <property type="term" value="C:plasma membrane"/>
    <property type="evidence" value="ECO:0007669"/>
    <property type="project" value="TreeGrafter"/>
</dbReference>
<feature type="transmembrane region" description="Helical" evidence="18">
    <location>
        <begin position="493"/>
        <end position="514"/>
    </location>
</feature>
<evidence type="ECO:0000256" key="15">
    <source>
        <dbReference type="PIRSR" id="PIRSR600175-2"/>
    </source>
</evidence>
<dbReference type="PROSITE" id="PS00610">
    <property type="entry name" value="NA_NEUROTRAN_SYMP_1"/>
    <property type="match status" value="1"/>
</dbReference>
<evidence type="ECO:0000256" key="5">
    <source>
        <dbReference type="ARBA" id="ARBA00022847"/>
    </source>
</evidence>
<keyword evidence="3 16" id="KW-0813">Transport</keyword>
<reference evidence="19" key="1">
    <citation type="submission" date="2020-05" db="UniProtKB">
        <authorList>
            <consortium name="EnsemblMetazoa"/>
        </authorList>
    </citation>
    <scope>IDENTIFICATION</scope>
    <source>
        <strain evidence="19">Aabys</strain>
    </source>
</reference>
<keyword evidence="9" id="KW-0406">Ion transport</keyword>
<name>A0A1I8N4K6_MUSDO</name>
<evidence type="ECO:0000256" key="4">
    <source>
        <dbReference type="ARBA" id="ARBA00022692"/>
    </source>
</evidence>
<evidence type="ECO:0000256" key="7">
    <source>
        <dbReference type="ARBA" id="ARBA00022989"/>
    </source>
</evidence>
<dbReference type="InterPro" id="IPR000175">
    <property type="entry name" value="Na/ntran_symport"/>
</dbReference>
<feature type="transmembrane region" description="Helical" evidence="18">
    <location>
        <begin position="452"/>
        <end position="473"/>
    </location>
</feature>
<gene>
    <name evidence="19" type="primary">101899678</name>
    <name evidence="21" type="synonym">LOC131801127</name>
</gene>
<protein>
    <recommendedName>
        <fullName evidence="16">Transporter</fullName>
    </recommendedName>
</protein>
<dbReference type="GO" id="GO:0046872">
    <property type="term" value="F:metal ion binding"/>
    <property type="evidence" value="ECO:0007669"/>
    <property type="project" value="UniProtKB-KW"/>
</dbReference>
<dbReference type="Proteomes" id="UP001652621">
    <property type="component" value="Unplaced"/>
</dbReference>
<dbReference type="GO" id="GO:0005283">
    <property type="term" value="F:amino acid:sodium symporter activity"/>
    <property type="evidence" value="ECO:0007669"/>
    <property type="project" value="TreeGrafter"/>
</dbReference>
<dbReference type="PANTHER" id="PTHR11616">
    <property type="entry name" value="SODIUM/CHLORIDE DEPENDENT TRANSPORTER"/>
    <property type="match status" value="1"/>
</dbReference>
<dbReference type="RefSeq" id="XP_058975220.1">
    <property type="nucleotide sequence ID" value="XM_059119237.1"/>
</dbReference>
<keyword evidence="5 16" id="KW-0769">Symport</keyword>
<feature type="binding site" evidence="14">
    <location>
        <position position="55"/>
    </location>
    <ligand>
        <name>Na(+)</name>
        <dbReference type="ChEBI" id="CHEBI:29101"/>
        <label>1</label>
    </ligand>
</feature>
<keyword evidence="14" id="KW-0479">Metal-binding</keyword>
<dbReference type="AlphaFoldDB" id="A0A1I8N4K6"/>
<organism evidence="19">
    <name type="scientific">Musca domestica</name>
    <name type="common">House fly</name>
    <dbReference type="NCBI Taxonomy" id="7370"/>
    <lineage>
        <taxon>Eukaryota</taxon>
        <taxon>Metazoa</taxon>
        <taxon>Ecdysozoa</taxon>
        <taxon>Arthropoda</taxon>
        <taxon>Hexapoda</taxon>
        <taxon>Insecta</taxon>
        <taxon>Pterygota</taxon>
        <taxon>Neoptera</taxon>
        <taxon>Endopterygota</taxon>
        <taxon>Diptera</taxon>
        <taxon>Brachycera</taxon>
        <taxon>Muscomorpha</taxon>
        <taxon>Muscoidea</taxon>
        <taxon>Muscidae</taxon>
        <taxon>Musca</taxon>
    </lineage>
</organism>
<comment type="subcellular location">
    <subcellularLocation>
        <location evidence="1">Membrane</location>
        <topology evidence="1">Multi-pass membrane protein</topology>
    </subcellularLocation>
</comment>
<keyword evidence="11" id="KW-0325">Glycoprotein</keyword>
<dbReference type="VEuPathDB" id="VectorBase:MDOMA2_015384"/>
<sequence>MNSIEDGNKQTSNNNGNSNTPAPNDANSNQPPNNKERENWASGLEFLMSCISVSVGLGNIWRFPFTAYENGGGAFLIPYIVVLFLIGKPMYYLEVLLGQFTSKSSVKVWSICPSFMGVGIGQAYAGVTVLTYYSSLLALTLYYFIASFYNPLPWSYCREEWGSNCVDSNSKATNGDNYTSFNDRPTSSSEMYFIKQVIREYDDISEGIGLPSWRLTLALFVAWLTTFLVIVRGVKTAGKAAYFLAIFPYVILITLLIRAVTLDGAIDGIIFFLKPNWSELLNLKVWKEAVVQCFFSLAVGLGPIVMFSSYNKFNHNSHRDAIIVTSLDTVTSLIAGITIFGILGNLAHNLNISNIDEVVRSGTGLAFISYPDAIAKFNGVPQLFAVLFFIMLFVLGIGTLVAQANTLVAILCDHFKWMKAWMVALATSIGGFLCGIIYVTPAGQWILNLVDYYGATFVIFGLALFQIIGVAWVYGLQNFCDDVEFMSRMRVSFYWRICWAVITPLLLLFIFVYSMAELKTLQYAGMDYPESANIAGWVLLAIGFVQFPLWFIWTTTSNCGGSLWNALQKACSPSDEWGPSNPDVRKQWLMFKTEAQEKRNAKLKSDNSSSLFWRKVKNTFFSST</sequence>
<feature type="transmembrane region" description="Helical" evidence="18">
    <location>
        <begin position="322"/>
        <end position="343"/>
    </location>
</feature>
<dbReference type="GO" id="GO:0089718">
    <property type="term" value="P:amino acid import across plasma membrane"/>
    <property type="evidence" value="ECO:0007669"/>
    <property type="project" value="TreeGrafter"/>
</dbReference>
<evidence type="ECO:0000256" key="11">
    <source>
        <dbReference type="ARBA" id="ARBA00023180"/>
    </source>
</evidence>
<dbReference type="PRINTS" id="PR00176">
    <property type="entry name" value="NANEUSMPORT"/>
</dbReference>
<feature type="transmembrane region" description="Helical" evidence="18">
    <location>
        <begin position="534"/>
        <end position="553"/>
    </location>
</feature>
<keyword evidence="10 18" id="KW-0472">Membrane</keyword>
<dbReference type="GO" id="GO:0015179">
    <property type="term" value="F:L-amino acid transmembrane transporter activity"/>
    <property type="evidence" value="ECO:0007669"/>
    <property type="project" value="TreeGrafter"/>
</dbReference>
<keyword evidence="12" id="KW-0739">Sodium transport</keyword>
<evidence type="ECO:0000256" key="14">
    <source>
        <dbReference type="PIRSR" id="PIRSR600175-1"/>
    </source>
</evidence>
<dbReference type="NCBIfam" id="NF037979">
    <property type="entry name" value="Na_transp"/>
    <property type="match status" value="1"/>
</dbReference>
<dbReference type="OrthoDB" id="6581954at2759"/>
<evidence type="ECO:0000256" key="12">
    <source>
        <dbReference type="ARBA" id="ARBA00023201"/>
    </source>
</evidence>
<dbReference type="RefSeq" id="XP_005181003.2">
    <property type="nucleotide sequence ID" value="XM_005180946.4"/>
</dbReference>
<keyword evidence="7 18" id="KW-1133">Transmembrane helix</keyword>
<evidence type="ECO:0000313" key="21">
    <source>
        <dbReference type="RefSeq" id="XP_058975220.1"/>
    </source>
</evidence>
<evidence type="ECO:0000256" key="10">
    <source>
        <dbReference type="ARBA" id="ARBA00023136"/>
    </source>
</evidence>
<dbReference type="PANTHER" id="PTHR11616:SF321">
    <property type="entry name" value="SODIUM-DEPENDENT NUTRIENT AMINO ACID TRANSPORTER 1-RELATED"/>
    <property type="match status" value="1"/>
</dbReference>
<feature type="binding site" evidence="14">
    <location>
        <position position="296"/>
    </location>
    <ligand>
        <name>Na(+)</name>
        <dbReference type="ChEBI" id="CHEBI:29101"/>
        <label>1</label>
    </ligand>
</feature>
<keyword evidence="20" id="KW-1185">Reference proteome</keyword>
<evidence type="ECO:0000256" key="18">
    <source>
        <dbReference type="SAM" id="Phobius"/>
    </source>
</evidence>
<evidence type="ECO:0000256" key="9">
    <source>
        <dbReference type="ARBA" id="ARBA00023065"/>
    </source>
</evidence>
<dbReference type="KEGG" id="mde:101899678"/>
<reference evidence="21" key="2">
    <citation type="submission" date="2025-05" db="UniProtKB">
        <authorList>
            <consortium name="RefSeq"/>
        </authorList>
    </citation>
    <scope>IDENTIFICATION</scope>
    <source>
        <strain evidence="21">Aabys</strain>
        <tissue evidence="21">Whole body</tissue>
    </source>
</reference>
<keyword evidence="15" id="KW-1015">Disulfide bond</keyword>
<feature type="compositionally biased region" description="Low complexity" evidence="17">
    <location>
        <begin position="9"/>
        <end position="24"/>
    </location>
</feature>
<comment type="function">
    <text evidence="13">Unusual broad substrate spectrum amino acid:sodium cotransporter that promotes absorption of the D isomers of essential amino acids. Neutral amino acids are the preferred substrates, especially methionine and phenylalanine.</text>
</comment>
<dbReference type="Pfam" id="PF00209">
    <property type="entry name" value="SNF"/>
    <property type="match status" value="1"/>
</dbReference>
<evidence type="ECO:0000256" key="1">
    <source>
        <dbReference type="ARBA" id="ARBA00004141"/>
    </source>
</evidence>
<keyword evidence="4 16" id="KW-0812">Transmembrane</keyword>
<keyword evidence="8 14" id="KW-0915">Sodium</keyword>
<feature type="transmembrane region" description="Helical" evidence="18">
    <location>
        <begin position="123"/>
        <end position="145"/>
    </location>
</feature>
<feature type="transmembrane region" description="Helical" evidence="18">
    <location>
        <begin position="215"/>
        <end position="234"/>
    </location>
</feature>
<feature type="binding site" evidence="14">
    <location>
        <position position="395"/>
    </location>
    <ligand>
        <name>Na(+)</name>
        <dbReference type="ChEBI" id="CHEBI:29101"/>
        <label>1</label>
    </ligand>
</feature>
<accession>A0A1I8N4K6</accession>
<keyword evidence="6" id="KW-0029">Amino-acid transport</keyword>
<evidence type="ECO:0000256" key="16">
    <source>
        <dbReference type="RuleBase" id="RU003732"/>
    </source>
</evidence>
<feature type="transmembrane region" description="Helical" evidence="18">
    <location>
        <begin position="383"/>
        <end position="408"/>
    </location>
</feature>
<evidence type="ECO:0000256" key="13">
    <source>
        <dbReference type="ARBA" id="ARBA00037785"/>
    </source>
</evidence>
<evidence type="ECO:0000256" key="8">
    <source>
        <dbReference type="ARBA" id="ARBA00023053"/>
    </source>
</evidence>
<feature type="transmembrane region" description="Helical" evidence="18">
    <location>
        <begin position="289"/>
        <end position="310"/>
    </location>
</feature>
<feature type="disulfide bond" evidence="15">
    <location>
        <begin position="157"/>
        <end position="165"/>
    </location>
</feature>
<dbReference type="EnsemblMetazoa" id="MDOA011475-RA">
    <property type="protein sequence ID" value="MDOA011475-PA"/>
    <property type="gene ID" value="MDOA011475"/>
</dbReference>
<evidence type="ECO:0000313" key="19">
    <source>
        <dbReference type="EnsemblMetazoa" id="MDOA011475-PA"/>
    </source>
</evidence>
<evidence type="ECO:0000256" key="17">
    <source>
        <dbReference type="SAM" id="MobiDB-lite"/>
    </source>
</evidence>
<proteinExistence type="inferred from homology"/>
<dbReference type="VEuPathDB" id="VectorBase:MDOA011475"/>
<dbReference type="InterPro" id="IPR037272">
    <property type="entry name" value="SNS_sf"/>
</dbReference>
<dbReference type="CDD" id="cd10324">
    <property type="entry name" value="SLC6sbd"/>
    <property type="match status" value="1"/>
</dbReference>
<feature type="transmembrane region" description="Helical" evidence="18">
    <location>
        <begin position="420"/>
        <end position="440"/>
    </location>
</feature>
<feature type="binding site" evidence="14">
    <location>
        <position position="59"/>
    </location>
    <ligand>
        <name>Na(+)</name>
        <dbReference type="ChEBI" id="CHEBI:29101"/>
        <label>1</label>
    </ligand>
</feature>
<feature type="transmembrane region" description="Helical" evidence="18">
    <location>
        <begin position="73"/>
        <end position="93"/>
    </location>
</feature>
<dbReference type="SUPFAM" id="SSF161070">
    <property type="entry name" value="SNF-like"/>
    <property type="match status" value="1"/>
</dbReference>
<evidence type="ECO:0000256" key="3">
    <source>
        <dbReference type="ARBA" id="ARBA00022448"/>
    </source>
</evidence>
<evidence type="ECO:0000256" key="2">
    <source>
        <dbReference type="ARBA" id="ARBA00006459"/>
    </source>
</evidence>
<dbReference type="eggNOG" id="KOG3660">
    <property type="taxonomic scope" value="Eukaryota"/>
</dbReference>